<evidence type="ECO:0000313" key="2">
    <source>
        <dbReference type="Proteomes" id="UP000016584"/>
    </source>
</evidence>
<dbReference type="Gene3D" id="3.20.20.140">
    <property type="entry name" value="Metal-dependent hydrolases"/>
    <property type="match status" value="1"/>
</dbReference>
<dbReference type="Proteomes" id="UP000016584">
    <property type="component" value="Unassembled WGS sequence"/>
</dbReference>
<evidence type="ECO:0000313" key="1">
    <source>
        <dbReference type="EMBL" id="ERJ59457.1"/>
    </source>
</evidence>
<dbReference type="SUPFAM" id="SSF51556">
    <property type="entry name" value="Metallo-dependent hydrolases"/>
    <property type="match status" value="1"/>
</dbReference>
<dbReference type="GO" id="GO:0005829">
    <property type="term" value="C:cytosol"/>
    <property type="evidence" value="ECO:0007669"/>
    <property type="project" value="TreeGrafter"/>
</dbReference>
<dbReference type="STRING" id="1346330.M472_11795"/>
<organism evidence="1 2">
    <name type="scientific">Sphingobacterium paucimobilis HER1398</name>
    <dbReference type="NCBI Taxonomy" id="1346330"/>
    <lineage>
        <taxon>Bacteria</taxon>
        <taxon>Pseudomonadati</taxon>
        <taxon>Bacteroidota</taxon>
        <taxon>Sphingobacteriia</taxon>
        <taxon>Sphingobacteriales</taxon>
        <taxon>Sphingobacteriaceae</taxon>
        <taxon>Sphingobacterium</taxon>
    </lineage>
</organism>
<evidence type="ECO:0008006" key="3">
    <source>
        <dbReference type="Google" id="ProtNLM"/>
    </source>
</evidence>
<name>U2HVA0_9SPHI</name>
<dbReference type="CDD" id="cd01310">
    <property type="entry name" value="TatD_DNAse"/>
    <property type="match status" value="1"/>
</dbReference>
<dbReference type="PATRIC" id="fig|1346330.5.peg.2801"/>
<dbReference type="InterPro" id="IPR001130">
    <property type="entry name" value="TatD-like"/>
</dbReference>
<proteinExistence type="predicted"/>
<keyword evidence="2" id="KW-1185">Reference proteome</keyword>
<dbReference type="EMBL" id="ATDL01000015">
    <property type="protein sequence ID" value="ERJ59457.1"/>
    <property type="molecule type" value="Genomic_DNA"/>
</dbReference>
<dbReference type="InterPro" id="IPR032466">
    <property type="entry name" value="Metal_Hydrolase"/>
</dbReference>
<dbReference type="GO" id="GO:0016788">
    <property type="term" value="F:hydrolase activity, acting on ester bonds"/>
    <property type="evidence" value="ECO:0007669"/>
    <property type="project" value="InterPro"/>
</dbReference>
<reference evidence="1 2" key="1">
    <citation type="journal article" date="2013" name="Genome Announc.">
        <title>The Draft Genome Sequence of Sphingomonas paucimobilis Strain HER1398 (Proteobacteria), Host to the Giant PAU Phage, Indicates That It Is a Member of the Genus Sphingobacterium (Bacteroidetes).</title>
        <authorList>
            <person name="White R.A.III."/>
            <person name="Suttle C.A."/>
        </authorList>
    </citation>
    <scope>NUCLEOTIDE SEQUENCE [LARGE SCALE GENOMIC DNA]</scope>
    <source>
        <strain evidence="1 2">HER1398</strain>
    </source>
</reference>
<comment type="caution">
    <text evidence="1">The sequence shown here is derived from an EMBL/GenBank/DDBJ whole genome shotgun (WGS) entry which is preliminary data.</text>
</comment>
<gene>
    <name evidence="1" type="ORF">M472_11795</name>
</gene>
<dbReference type="AlphaFoldDB" id="U2HVA0"/>
<dbReference type="PANTHER" id="PTHR46124">
    <property type="entry name" value="D-AMINOACYL-TRNA DEACYLASE"/>
    <property type="match status" value="1"/>
</dbReference>
<dbReference type="Pfam" id="PF01026">
    <property type="entry name" value="TatD_DNase"/>
    <property type="match status" value="1"/>
</dbReference>
<dbReference type="PANTHER" id="PTHR46124:SF3">
    <property type="entry name" value="HYDROLASE"/>
    <property type="match status" value="1"/>
</dbReference>
<protein>
    <recommendedName>
        <fullName evidence="3">TatD family hydrolase</fullName>
    </recommendedName>
</protein>
<dbReference type="eggNOG" id="COG0084">
    <property type="taxonomic scope" value="Bacteria"/>
</dbReference>
<sequence length="189" mass="21537">MDNESLYTAGIHPWYIDADPSLQWQLLEIAVGTPQVIGIGECGLDKHCNTDWDLQVGIFEGQIKLAKKVGKPLLLHSVRSYQEITQLLRVQQFDLPVIFHGFNKNIKLAKQLLDAGYYLSLGADILNGRQDALISEIPLDRVFLETDDKAIDIVAIFSYFCAARKLPLVVLKQQLMDNFERVFNYRIEE</sequence>
<accession>U2HVA0</accession>